<feature type="domain" description="DUF547" evidence="2">
    <location>
        <begin position="280"/>
        <end position="387"/>
    </location>
</feature>
<name>A0AAV9AHG8_ACOGR</name>
<sequence length="466" mass="52277">MNTRSRTALQAMKTPHKNEKVDKLKKKLRHEENVHRALERAFTRPLGALPRLPPYLPPQTLELLAEVAVLEEEVVRLEEQVVNFRQGLYQEAVYISSSKKSLENSGDLYRVPDWEGPAEKPSISNQSSLSLDKEQNGHCFNGLINGKRLMKKRDPSMGFHQDGRGKENQANANSTKKNKRSPHKVTVTKTSTKKPQDKGPVETCLDPRNSLMECKTSDREVPNGTVFGESVGPNKISEDILKCLMTIILKGAATDTEAFLTISGSHECLEDIGSRDPYGAYLEHGIPSSPQMVIALMQKAMINVGGHLLNAMTIEHFILRLPYNSKCLYPRGVKSDEMTMRSLFGLDWPEPLVTFALSCGSWSSPAVRVYTESQVEDELEIAKRNYLQAAVGISSANNKLAIPKLLDWYLLDFAKDAEALVDWVCLQLPTDLRKEALGCLERGRETASQFVQVIPYEFSFRYLLTP</sequence>
<dbReference type="PANTHER" id="PTHR46248:SF9">
    <property type="entry name" value="EXPRESSED PROTEIN"/>
    <property type="match status" value="1"/>
</dbReference>
<reference evidence="4" key="1">
    <citation type="journal article" date="2023" name="Nat. Commun.">
        <title>Diploid and tetraploid genomes of Acorus and the evolution of monocots.</title>
        <authorList>
            <person name="Ma L."/>
            <person name="Liu K.W."/>
            <person name="Li Z."/>
            <person name="Hsiao Y.Y."/>
            <person name="Qi Y."/>
            <person name="Fu T."/>
            <person name="Tang G.D."/>
            <person name="Zhang D."/>
            <person name="Sun W.H."/>
            <person name="Liu D.K."/>
            <person name="Li Y."/>
            <person name="Chen G.Z."/>
            <person name="Liu X.D."/>
            <person name="Liao X.Y."/>
            <person name="Jiang Y.T."/>
            <person name="Yu X."/>
            <person name="Hao Y."/>
            <person name="Huang J."/>
            <person name="Zhao X.W."/>
            <person name="Ke S."/>
            <person name="Chen Y.Y."/>
            <person name="Wu W.L."/>
            <person name="Hsu J.L."/>
            <person name="Lin Y.F."/>
            <person name="Huang M.D."/>
            <person name="Li C.Y."/>
            <person name="Huang L."/>
            <person name="Wang Z.W."/>
            <person name="Zhao X."/>
            <person name="Zhong W.Y."/>
            <person name="Peng D.H."/>
            <person name="Ahmad S."/>
            <person name="Lan S."/>
            <person name="Zhang J.S."/>
            <person name="Tsai W.C."/>
            <person name="Van de Peer Y."/>
            <person name="Liu Z.J."/>
        </authorList>
    </citation>
    <scope>NUCLEOTIDE SEQUENCE</scope>
    <source>
        <strain evidence="4">SCP</strain>
    </source>
</reference>
<evidence type="ECO:0000256" key="1">
    <source>
        <dbReference type="SAM" id="MobiDB-lite"/>
    </source>
</evidence>
<organism evidence="4 5">
    <name type="scientific">Acorus gramineus</name>
    <name type="common">Dwarf sweet flag</name>
    <dbReference type="NCBI Taxonomy" id="55184"/>
    <lineage>
        <taxon>Eukaryota</taxon>
        <taxon>Viridiplantae</taxon>
        <taxon>Streptophyta</taxon>
        <taxon>Embryophyta</taxon>
        <taxon>Tracheophyta</taxon>
        <taxon>Spermatophyta</taxon>
        <taxon>Magnoliopsida</taxon>
        <taxon>Liliopsida</taxon>
        <taxon>Acoraceae</taxon>
        <taxon>Acorus</taxon>
    </lineage>
</organism>
<reference evidence="4" key="2">
    <citation type="submission" date="2023-06" db="EMBL/GenBank/DDBJ databases">
        <authorList>
            <person name="Ma L."/>
            <person name="Liu K.-W."/>
            <person name="Li Z."/>
            <person name="Hsiao Y.-Y."/>
            <person name="Qi Y."/>
            <person name="Fu T."/>
            <person name="Tang G."/>
            <person name="Zhang D."/>
            <person name="Sun W.-H."/>
            <person name="Liu D.-K."/>
            <person name="Li Y."/>
            <person name="Chen G.-Z."/>
            <person name="Liu X.-D."/>
            <person name="Liao X.-Y."/>
            <person name="Jiang Y.-T."/>
            <person name="Yu X."/>
            <person name="Hao Y."/>
            <person name="Huang J."/>
            <person name="Zhao X.-W."/>
            <person name="Ke S."/>
            <person name="Chen Y.-Y."/>
            <person name="Wu W.-L."/>
            <person name="Hsu J.-L."/>
            <person name="Lin Y.-F."/>
            <person name="Huang M.-D."/>
            <person name="Li C.-Y."/>
            <person name="Huang L."/>
            <person name="Wang Z.-W."/>
            <person name="Zhao X."/>
            <person name="Zhong W.-Y."/>
            <person name="Peng D.-H."/>
            <person name="Ahmad S."/>
            <person name="Lan S."/>
            <person name="Zhang J.-S."/>
            <person name="Tsai W.-C."/>
            <person name="Van De Peer Y."/>
            <person name="Liu Z.-J."/>
        </authorList>
    </citation>
    <scope>NUCLEOTIDE SEQUENCE</scope>
    <source>
        <strain evidence="4">SCP</strain>
        <tissue evidence="4">Leaves</tissue>
    </source>
</reference>
<dbReference type="InterPro" id="IPR025757">
    <property type="entry name" value="MIP1_Leuzipper"/>
</dbReference>
<dbReference type="Pfam" id="PF14389">
    <property type="entry name" value="Lzipper-MIP1"/>
    <property type="match status" value="1"/>
</dbReference>
<dbReference type="EMBL" id="JAUJYN010000009">
    <property type="protein sequence ID" value="KAK1263759.1"/>
    <property type="molecule type" value="Genomic_DNA"/>
</dbReference>
<evidence type="ECO:0000259" key="2">
    <source>
        <dbReference type="Pfam" id="PF04784"/>
    </source>
</evidence>
<comment type="caution">
    <text evidence="4">The sequence shown here is derived from an EMBL/GenBank/DDBJ whole genome shotgun (WGS) entry which is preliminary data.</text>
</comment>
<keyword evidence="5" id="KW-1185">Reference proteome</keyword>
<proteinExistence type="predicted"/>
<feature type="region of interest" description="Disordered" evidence="1">
    <location>
        <begin position="1"/>
        <end position="23"/>
    </location>
</feature>
<protein>
    <submittedName>
        <fullName evidence="4">Uncharacterized protein</fullName>
    </submittedName>
</protein>
<dbReference type="Pfam" id="PF04784">
    <property type="entry name" value="DUF547"/>
    <property type="match status" value="1"/>
</dbReference>
<dbReference type="InterPro" id="IPR006869">
    <property type="entry name" value="DUF547"/>
</dbReference>
<dbReference type="AlphaFoldDB" id="A0AAV9AHG8"/>
<evidence type="ECO:0000313" key="4">
    <source>
        <dbReference type="EMBL" id="KAK1263759.1"/>
    </source>
</evidence>
<feature type="region of interest" description="Disordered" evidence="1">
    <location>
        <begin position="112"/>
        <end position="135"/>
    </location>
</feature>
<dbReference type="PANTHER" id="PTHR46248">
    <property type="entry name" value="EXPRESSED PROTEIN"/>
    <property type="match status" value="1"/>
</dbReference>
<evidence type="ECO:0000313" key="5">
    <source>
        <dbReference type="Proteomes" id="UP001179952"/>
    </source>
</evidence>
<evidence type="ECO:0000259" key="3">
    <source>
        <dbReference type="Pfam" id="PF14389"/>
    </source>
</evidence>
<gene>
    <name evidence="4" type="ORF">QJS04_geneDACA011984</name>
</gene>
<dbReference type="Proteomes" id="UP001179952">
    <property type="component" value="Unassembled WGS sequence"/>
</dbReference>
<feature type="domain" description="Ternary complex factor MIP1 leucine-zipper" evidence="3">
    <location>
        <begin position="19"/>
        <end position="91"/>
    </location>
</feature>
<feature type="region of interest" description="Disordered" evidence="1">
    <location>
        <begin position="153"/>
        <end position="206"/>
    </location>
</feature>
<accession>A0AAV9AHG8</accession>